<dbReference type="EMBL" id="CABVPL010000002">
    <property type="protein sequence ID" value="VWB12392.1"/>
    <property type="molecule type" value="Genomic_DNA"/>
</dbReference>
<evidence type="ECO:0000313" key="2">
    <source>
        <dbReference type="EMBL" id="VWB12392.1"/>
    </source>
</evidence>
<dbReference type="Proteomes" id="UP000494222">
    <property type="component" value="Unassembled WGS sequence"/>
</dbReference>
<dbReference type="GeneID" id="99787674"/>
<gene>
    <name evidence="2" type="ORF">BLA24064_00405</name>
    <name evidence="1" type="ORF">F7R21_07320</name>
</gene>
<evidence type="ECO:0000313" key="1">
    <source>
        <dbReference type="EMBL" id="KAB0643481.1"/>
    </source>
</evidence>
<proteinExistence type="predicted"/>
<dbReference type="InterPro" id="IPR029068">
    <property type="entry name" value="Glyas_Bleomycin-R_OHBP_Dase"/>
</dbReference>
<dbReference type="EMBL" id="VZOJ01000012">
    <property type="protein sequence ID" value="KAB0643481.1"/>
    <property type="molecule type" value="Genomic_DNA"/>
</dbReference>
<accession>A0A6H9SYL3</accession>
<dbReference type="OrthoDB" id="3213536at2"/>
<reference evidence="1 3" key="1">
    <citation type="submission" date="2019-09" db="EMBL/GenBank/DDBJ databases">
        <title>Draft genome sequences of 48 bacterial type strains from the CCUG.</title>
        <authorList>
            <person name="Tunovic T."/>
            <person name="Pineiro-Iglesias B."/>
            <person name="Unosson C."/>
            <person name="Inganas E."/>
            <person name="Ohlen M."/>
            <person name="Cardew S."/>
            <person name="Jensie-Markopoulos S."/>
            <person name="Salva-Serra F."/>
            <person name="Jaen-Luchoro D."/>
            <person name="Karlsson R."/>
            <person name="Svensson-Stadler L."/>
            <person name="Chun J."/>
            <person name="Moore E."/>
        </authorList>
    </citation>
    <scope>NUCLEOTIDE SEQUENCE [LARGE SCALE GENOMIC DNA]</scope>
    <source>
        <strain evidence="1 3">CCUG 54555</strain>
    </source>
</reference>
<organism evidence="1 3">
    <name type="scientific">Burkholderia latens</name>
    <dbReference type="NCBI Taxonomy" id="488446"/>
    <lineage>
        <taxon>Bacteria</taxon>
        <taxon>Pseudomonadati</taxon>
        <taxon>Pseudomonadota</taxon>
        <taxon>Betaproteobacteria</taxon>
        <taxon>Burkholderiales</taxon>
        <taxon>Burkholderiaceae</taxon>
        <taxon>Burkholderia</taxon>
        <taxon>Burkholderia cepacia complex</taxon>
    </lineage>
</organism>
<protein>
    <submittedName>
        <fullName evidence="2">Glyoxalase</fullName>
    </submittedName>
    <submittedName>
        <fullName evidence="1">VOC family protein</fullName>
    </submittedName>
</protein>
<name>A0A6H9SYL3_9BURK</name>
<keyword evidence="3" id="KW-1185">Reference proteome</keyword>
<evidence type="ECO:0000313" key="4">
    <source>
        <dbReference type="Proteomes" id="UP000494222"/>
    </source>
</evidence>
<reference evidence="2 4" key="2">
    <citation type="submission" date="2019-09" db="EMBL/GenBank/DDBJ databases">
        <authorList>
            <person name="Depoorter E."/>
        </authorList>
    </citation>
    <scope>NUCLEOTIDE SEQUENCE [LARGE SCALE GENOMIC DNA]</scope>
    <source>
        <strain evidence="2">LMG 24064</strain>
    </source>
</reference>
<dbReference type="Gene3D" id="3.10.180.10">
    <property type="entry name" value="2,3-Dihydroxybiphenyl 1,2-Dioxygenase, domain 1"/>
    <property type="match status" value="1"/>
</dbReference>
<sequence>MSSERIEAVYLTTHNWGKSAKFFQALGFTLEFETGHNSGQLRNGDGPFLFIAEVPASETPDMQVVLKVPDEHAVRPQPIVDVVTPFEDTHWGTRDMTVRDPDGRVWRLQAPGRPAA</sequence>
<evidence type="ECO:0000313" key="3">
    <source>
        <dbReference type="Proteomes" id="UP000430232"/>
    </source>
</evidence>
<dbReference type="RefSeq" id="WP_151063637.1">
    <property type="nucleotide sequence ID" value="NZ_CABVPL010000002.1"/>
</dbReference>
<dbReference type="Proteomes" id="UP000430232">
    <property type="component" value="Unassembled WGS sequence"/>
</dbReference>
<dbReference type="SUPFAM" id="SSF54593">
    <property type="entry name" value="Glyoxalase/Bleomycin resistance protein/Dihydroxybiphenyl dioxygenase"/>
    <property type="match status" value="1"/>
</dbReference>
<dbReference type="AlphaFoldDB" id="A0A6H9SYL3"/>